<dbReference type="Pfam" id="PF10418">
    <property type="entry name" value="DHODB_Fe-S_bind"/>
    <property type="match status" value="1"/>
</dbReference>
<dbReference type="Pfam" id="PF00970">
    <property type="entry name" value="FAD_binding_6"/>
    <property type="match status" value="1"/>
</dbReference>
<sequence>MSAPELNSIPISARIQTIRRLTADTALFRLQLDGDRTFPFIPGQFVQLSVPGGGEVPISPADLPAVDGTIELCVRRFGHVTSLLHRSRTGDRVGIRGPFGNGFPVDAMAGKDVLLLAGGLGIAPLRSLLFHLLRHRSDIRSLTLMYGAREPAVMLFKDELLELATTGSLRLLLTVDFLSDTGQAEPACNVGLLPALLKGVQLEPGRSCAAVCGPPALYRCTIDELLLAGVAEDDIYLSLERRMKCGVGLCCHCAVGQLLCCCEGPVFSYRDIKNIPGAL</sequence>
<dbReference type="Proteomes" id="UP000756860">
    <property type="component" value="Unassembled WGS sequence"/>
</dbReference>
<evidence type="ECO:0000313" key="2">
    <source>
        <dbReference type="EMBL" id="MBT0654486.1"/>
    </source>
</evidence>
<name>A0ABS5SGK3_9BACT</name>
<dbReference type="EMBL" id="JAHCVK010000011">
    <property type="protein sequence ID" value="MBT0654486.1"/>
    <property type="molecule type" value="Genomic_DNA"/>
</dbReference>
<dbReference type="InterPro" id="IPR050353">
    <property type="entry name" value="PyrK_electron_transfer"/>
</dbReference>
<keyword evidence="3" id="KW-1185">Reference proteome</keyword>
<dbReference type="PROSITE" id="PS51384">
    <property type="entry name" value="FAD_FR"/>
    <property type="match status" value="1"/>
</dbReference>
<dbReference type="PANTHER" id="PTHR43513">
    <property type="entry name" value="DIHYDROOROTATE DEHYDROGENASE B (NAD(+)), ELECTRON TRANSFER SUBUNIT"/>
    <property type="match status" value="1"/>
</dbReference>
<dbReference type="InterPro" id="IPR039261">
    <property type="entry name" value="FNR_nucleotide-bd"/>
</dbReference>
<dbReference type="Gene3D" id="2.40.30.10">
    <property type="entry name" value="Translation factors"/>
    <property type="match status" value="1"/>
</dbReference>
<proteinExistence type="predicted"/>
<dbReference type="PANTHER" id="PTHR43513:SF1">
    <property type="entry name" value="ANAEROBIC SULFITE REDUCTASE SUBUNIT B"/>
    <property type="match status" value="1"/>
</dbReference>
<dbReference type="InterPro" id="IPR012165">
    <property type="entry name" value="Cyt_c3_hydrogenase_gsu"/>
</dbReference>
<dbReference type="InterPro" id="IPR008333">
    <property type="entry name" value="Cbr1-like_FAD-bd_dom"/>
</dbReference>
<dbReference type="InterPro" id="IPR001433">
    <property type="entry name" value="OxRdtase_FAD/NAD-bd"/>
</dbReference>
<dbReference type="InterPro" id="IPR017938">
    <property type="entry name" value="Riboflavin_synthase-like_b-brl"/>
</dbReference>
<organism evidence="2 3">
    <name type="scientific">Geomobilimonas luticola</name>
    <dbReference type="NCBI Taxonomy" id="1114878"/>
    <lineage>
        <taxon>Bacteria</taxon>
        <taxon>Pseudomonadati</taxon>
        <taxon>Thermodesulfobacteriota</taxon>
        <taxon>Desulfuromonadia</taxon>
        <taxon>Geobacterales</taxon>
        <taxon>Geobacteraceae</taxon>
        <taxon>Geomobilimonas</taxon>
    </lineage>
</organism>
<dbReference type="InterPro" id="IPR017927">
    <property type="entry name" value="FAD-bd_FR_type"/>
</dbReference>
<dbReference type="CDD" id="cd06221">
    <property type="entry name" value="sulfite_reductase_like"/>
    <property type="match status" value="1"/>
</dbReference>
<dbReference type="SUPFAM" id="SSF52343">
    <property type="entry name" value="Ferredoxin reductase-like, C-terminal NADP-linked domain"/>
    <property type="match status" value="1"/>
</dbReference>
<dbReference type="PRINTS" id="PR00410">
    <property type="entry name" value="PHEHYDRXLASE"/>
</dbReference>
<dbReference type="InterPro" id="IPR019480">
    <property type="entry name" value="Dihydroorotate_DH_Fe-S-bd"/>
</dbReference>
<dbReference type="Pfam" id="PF00175">
    <property type="entry name" value="NAD_binding_1"/>
    <property type="match status" value="1"/>
</dbReference>
<accession>A0ABS5SGK3</accession>
<dbReference type="Gene3D" id="3.40.50.80">
    <property type="entry name" value="Nucleotide-binding domain of ferredoxin-NADP reductase (FNR) module"/>
    <property type="match status" value="1"/>
</dbReference>
<protein>
    <submittedName>
        <fullName evidence="2">FAD/NAD(P)-binding protein</fullName>
    </submittedName>
</protein>
<gene>
    <name evidence="2" type="ORF">KI810_15650</name>
</gene>
<dbReference type="PIRSF" id="PIRSF006816">
    <property type="entry name" value="Cyc3_hyd_g"/>
    <property type="match status" value="1"/>
</dbReference>
<reference evidence="2 3" key="1">
    <citation type="submission" date="2021-05" db="EMBL/GenBank/DDBJ databases">
        <title>The draft genome of Geobacter luticola JCM 17780.</title>
        <authorList>
            <person name="Xu Z."/>
            <person name="Masuda Y."/>
            <person name="Itoh H."/>
            <person name="Senoo K."/>
        </authorList>
    </citation>
    <scope>NUCLEOTIDE SEQUENCE [LARGE SCALE GENOMIC DNA]</scope>
    <source>
        <strain evidence="2 3">JCM 17780</strain>
    </source>
</reference>
<comment type="caution">
    <text evidence="2">The sequence shown here is derived from an EMBL/GenBank/DDBJ whole genome shotgun (WGS) entry which is preliminary data.</text>
</comment>
<evidence type="ECO:0000313" key="3">
    <source>
        <dbReference type="Proteomes" id="UP000756860"/>
    </source>
</evidence>
<dbReference type="SUPFAM" id="SSF63380">
    <property type="entry name" value="Riboflavin synthase domain-like"/>
    <property type="match status" value="1"/>
</dbReference>
<feature type="domain" description="FAD-binding FR-type" evidence="1">
    <location>
        <begin position="8"/>
        <end position="105"/>
    </location>
</feature>
<evidence type="ECO:0000259" key="1">
    <source>
        <dbReference type="PROSITE" id="PS51384"/>
    </source>
</evidence>
<dbReference type="RefSeq" id="WP_214176495.1">
    <property type="nucleotide sequence ID" value="NZ_JAHCVK010000011.1"/>
</dbReference>